<dbReference type="InterPro" id="IPR020084">
    <property type="entry name" value="NUDIX_hydrolase_CS"/>
</dbReference>
<organism evidence="8 9">
    <name type="scientific">Priestia koreensis</name>
    <dbReference type="NCBI Taxonomy" id="284581"/>
    <lineage>
        <taxon>Bacteria</taxon>
        <taxon>Bacillati</taxon>
        <taxon>Bacillota</taxon>
        <taxon>Bacilli</taxon>
        <taxon>Bacillales</taxon>
        <taxon>Bacillaceae</taxon>
        <taxon>Priestia</taxon>
    </lineage>
</organism>
<reference evidence="9" key="1">
    <citation type="submission" date="2015-08" db="EMBL/GenBank/DDBJ databases">
        <title>Fjat-14210 dsm16467.</title>
        <authorList>
            <person name="Liu B."/>
            <person name="Wang J."/>
            <person name="Zhu Y."/>
            <person name="Liu G."/>
            <person name="Chen Q."/>
            <person name="Chen Z."/>
            <person name="Lan J."/>
            <person name="Che J."/>
            <person name="Ge C."/>
            <person name="Shi H."/>
            <person name="Pan Z."/>
            <person name="Liu X."/>
        </authorList>
    </citation>
    <scope>NUCLEOTIDE SEQUENCE [LARGE SCALE GENOMIC DNA]</scope>
    <source>
        <strain evidence="9">DSM 16467</strain>
    </source>
</reference>
<evidence type="ECO:0000256" key="1">
    <source>
        <dbReference type="ARBA" id="ARBA00001946"/>
    </source>
</evidence>
<name>A0A0M0L6Q6_9BACI</name>
<accession>A0A0M0L6Q6</accession>
<dbReference type="CDD" id="cd04665">
    <property type="entry name" value="NUDIX_RppH"/>
    <property type="match status" value="1"/>
</dbReference>
<evidence type="ECO:0000313" key="8">
    <source>
        <dbReference type="EMBL" id="KOO46760.1"/>
    </source>
</evidence>
<keyword evidence="3" id="KW-0479">Metal-binding</keyword>
<dbReference type="PROSITE" id="PS51462">
    <property type="entry name" value="NUDIX"/>
    <property type="match status" value="1"/>
</dbReference>
<evidence type="ECO:0000259" key="7">
    <source>
        <dbReference type="PROSITE" id="PS51462"/>
    </source>
</evidence>
<dbReference type="InterPro" id="IPR000086">
    <property type="entry name" value="NUDIX_hydrolase_dom"/>
</dbReference>
<evidence type="ECO:0000256" key="5">
    <source>
        <dbReference type="ARBA" id="ARBA00022842"/>
    </source>
</evidence>
<evidence type="ECO:0000256" key="6">
    <source>
        <dbReference type="RuleBase" id="RU003476"/>
    </source>
</evidence>
<dbReference type="EMBL" id="LILC01000011">
    <property type="protein sequence ID" value="KOO46760.1"/>
    <property type="molecule type" value="Genomic_DNA"/>
</dbReference>
<comment type="caution">
    <text evidence="8">The sequence shown here is derived from an EMBL/GenBank/DDBJ whole genome shotgun (WGS) entry which is preliminary data.</text>
</comment>
<dbReference type="OrthoDB" id="9131041at2"/>
<dbReference type="PROSITE" id="PS00893">
    <property type="entry name" value="NUDIX_BOX"/>
    <property type="match status" value="1"/>
</dbReference>
<dbReference type="Gene3D" id="3.90.79.10">
    <property type="entry name" value="Nucleoside Triphosphate Pyrophosphohydrolase"/>
    <property type="match status" value="1"/>
</dbReference>
<evidence type="ECO:0000313" key="9">
    <source>
        <dbReference type="Proteomes" id="UP000037558"/>
    </source>
</evidence>
<dbReference type="NCBIfam" id="TIGR02705">
    <property type="entry name" value="nudix_YtkD"/>
    <property type="match status" value="1"/>
</dbReference>
<dbReference type="InterPro" id="IPR014078">
    <property type="entry name" value="Nudix_YtkD"/>
</dbReference>
<gene>
    <name evidence="8" type="ORF">AMD01_07470</name>
</gene>
<dbReference type="Pfam" id="PF00293">
    <property type="entry name" value="NUDIX"/>
    <property type="match status" value="1"/>
</dbReference>
<evidence type="ECO:0000256" key="2">
    <source>
        <dbReference type="ARBA" id="ARBA00005582"/>
    </source>
</evidence>
<dbReference type="GO" id="GO:0016818">
    <property type="term" value="F:hydrolase activity, acting on acid anhydrides, in phosphorus-containing anhydrides"/>
    <property type="evidence" value="ECO:0007669"/>
    <property type="project" value="TreeGrafter"/>
</dbReference>
<dbReference type="InterPro" id="IPR015797">
    <property type="entry name" value="NUDIX_hydrolase-like_dom_sf"/>
</dbReference>
<keyword evidence="9" id="KW-1185">Reference proteome</keyword>
<evidence type="ECO:0000256" key="3">
    <source>
        <dbReference type="ARBA" id="ARBA00022723"/>
    </source>
</evidence>
<comment type="cofactor">
    <cofactor evidence="1">
        <name>Mg(2+)</name>
        <dbReference type="ChEBI" id="CHEBI:18420"/>
    </cofactor>
</comment>
<keyword evidence="5" id="KW-0460">Magnesium</keyword>
<comment type="similarity">
    <text evidence="2 6">Belongs to the Nudix hydrolase family.</text>
</comment>
<dbReference type="SUPFAM" id="SSF55811">
    <property type="entry name" value="Nudix"/>
    <property type="match status" value="1"/>
</dbReference>
<dbReference type="InterPro" id="IPR020476">
    <property type="entry name" value="Nudix_hydrolase"/>
</dbReference>
<evidence type="ECO:0000256" key="4">
    <source>
        <dbReference type="ARBA" id="ARBA00022801"/>
    </source>
</evidence>
<keyword evidence="4 6" id="KW-0378">Hydrolase</keyword>
<dbReference type="Proteomes" id="UP000037558">
    <property type="component" value="Unassembled WGS sequence"/>
</dbReference>
<dbReference type="PANTHER" id="PTHR43758:SF8">
    <property type="entry name" value="8-OXO-DGTP DIPHOSPHATASE YTKD-RELATED"/>
    <property type="match status" value="1"/>
</dbReference>
<dbReference type="GO" id="GO:0046872">
    <property type="term" value="F:metal ion binding"/>
    <property type="evidence" value="ECO:0007669"/>
    <property type="project" value="UniProtKB-KW"/>
</dbReference>
<protein>
    <submittedName>
        <fullName evidence="8">7,8-dihydro-8-oxoguanine-triphosphatase</fullName>
    </submittedName>
</protein>
<dbReference type="PRINTS" id="PR00502">
    <property type="entry name" value="NUDIXFAMILY"/>
</dbReference>
<dbReference type="PANTHER" id="PTHR43758">
    <property type="entry name" value="7,8-DIHYDRO-8-OXOGUANINE TRIPHOSPHATASE"/>
    <property type="match status" value="1"/>
</dbReference>
<dbReference type="GO" id="GO:0005737">
    <property type="term" value="C:cytoplasm"/>
    <property type="evidence" value="ECO:0007669"/>
    <property type="project" value="TreeGrafter"/>
</dbReference>
<feature type="domain" description="Nudix hydrolase" evidence="7">
    <location>
        <begin position="11"/>
        <end position="145"/>
    </location>
</feature>
<proteinExistence type="inferred from homology"/>
<dbReference type="PATRIC" id="fig|284581.3.peg.3542"/>
<dbReference type="STRING" id="284581.AMD01_07470"/>
<sequence>MYTFKDAYHNQVFLSFERLPFSKSPRHVWVVCRYGSQWLLTNHSTRGLEFPGGKVEEGETPEEAAAREVSEETGGTIKNLTYIGQYKVAGREKEIIKNIYFATIDEIIPHRHYLETKGPVLRDELPSNIKHNSQFSFIMKDNVLQYVMKHLVQKQFVSSF</sequence>
<dbReference type="AlphaFoldDB" id="A0A0M0L6Q6"/>
<dbReference type="RefSeq" id="WP_053400765.1">
    <property type="nucleotide sequence ID" value="NZ_CP061868.1"/>
</dbReference>